<dbReference type="GO" id="GO:0071006">
    <property type="term" value="C:U2-type catalytic step 1 spliceosome"/>
    <property type="evidence" value="ECO:0007669"/>
    <property type="project" value="TreeGrafter"/>
</dbReference>
<dbReference type="CDD" id="cd16656">
    <property type="entry name" value="RING-Ubox_PRP19"/>
    <property type="match status" value="1"/>
</dbReference>
<dbReference type="PROSITE" id="PS51698">
    <property type="entry name" value="U_BOX"/>
    <property type="match status" value="1"/>
</dbReference>
<dbReference type="SMART" id="SM00320">
    <property type="entry name" value="WD40"/>
    <property type="match status" value="5"/>
</dbReference>
<feature type="repeat" description="WD" evidence="17">
    <location>
        <begin position="236"/>
        <end position="265"/>
    </location>
</feature>
<dbReference type="InterPro" id="IPR038959">
    <property type="entry name" value="Prp19"/>
</dbReference>
<dbReference type="AlphaFoldDB" id="A0A0N1IMA9"/>
<dbReference type="InterPro" id="IPR055340">
    <property type="entry name" value="RING-Ubox_PRP19"/>
</dbReference>
<keyword evidence="12 18" id="KW-0833">Ubl conjugation pathway</keyword>
<keyword evidence="4 17" id="KW-0853">WD repeat</keyword>
<keyword evidence="8 18" id="KW-0747">Spliceosome</keyword>
<dbReference type="OMA" id="PIEDAWE"/>
<keyword evidence="6 18" id="KW-0808">Transferase</keyword>
<keyword evidence="13" id="KW-0862">Zinc</keyword>
<evidence type="ECO:0000256" key="4">
    <source>
        <dbReference type="ARBA" id="ARBA00022574"/>
    </source>
</evidence>
<dbReference type="GO" id="GO:0000974">
    <property type="term" value="C:Prp19 complex"/>
    <property type="evidence" value="ECO:0007669"/>
    <property type="project" value="UniProtKB-UniRule"/>
</dbReference>
<accession>A0A0N1IMA9</accession>
<dbReference type="Pfam" id="PF00400">
    <property type="entry name" value="WD40"/>
    <property type="match status" value="2"/>
</dbReference>
<evidence type="ECO:0000256" key="9">
    <source>
        <dbReference type="ARBA" id="ARBA00022737"/>
    </source>
</evidence>
<evidence type="ECO:0000256" key="2">
    <source>
        <dbReference type="ARBA" id="ARBA00004906"/>
    </source>
</evidence>
<dbReference type="InterPro" id="IPR013083">
    <property type="entry name" value="Znf_RING/FYVE/PHD"/>
</dbReference>
<organism evidence="20 21">
    <name type="scientific">Leptomonas seymouri</name>
    <dbReference type="NCBI Taxonomy" id="5684"/>
    <lineage>
        <taxon>Eukaryota</taxon>
        <taxon>Discoba</taxon>
        <taxon>Euglenozoa</taxon>
        <taxon>Kinetoplastea</taxon>
        <taxon>Metakinetoplastina</taxon>
        <taxon>Trypanosomatida</taxon>
        <taxon>Trypanosomatidae</taxon>
        <taxon>Leishmaniinae</taxon>
        <taxon>Leptomonas</taxon>
    </lineage>
</organism>
<evidence type="ECO:0000256" key="6">
    <source>
        <dbReference type="ARBA" id="ARBA00022679"/>
    </source>
</evidence>
<sequence length="495" mass="51699">MMRCNICQRVPQHPVVSVKSGHIFERSLIEKYIDEHSRCPITGEPLRKEDLVPVQGATPDTTVASSGSLGAASVPTLLERLQTEWEGVALEQFTLRQQVTQMQLELAHALQLYDAACRVIAKLSKELSVLRGVDGDAAAAPSDTPTVEVPPTVLRAMDGVEAAERKSRKQRKSATAAAALPQGLTEEAQWTVDAPRASAVRVATSADGSSVYASQITGDHAVVRYGLGSRAEEGRGVGHTAAVHTIATTPDAALSAAEDGTVRVWRAKGVDLHCAHTLRYAGGVAAMSQRTVGGVYALCGAPDGSLYLSDIEQGAHVVTTAPLVQSSGRLSCVELHPYSSLAVVALQPADVQLWDMRAMTPNTVITLPQSSAAKRVHVASAWFSADCVSLAAGMSDGSAYVWDLRQVSSPLAVLPANPQSIPATVRYSADGRTLAVAGAGISLYTSFNASSASAEAMATDGAASAAMCDVCWMPDGVGLVSGSVDGVVRLYSIAA</sequence>
<feature type="domain" description="U-box" evidence="19">
    <location>
        <begin position="1"/>
        <end position="83"/>
    </location>
</feature>
<dbReference type="SMART" id="SM00504">
    <property type="entry name" value="Ubox"/>
    <property type="match status" value="1"/>
</dbReference>
<evidence type="ECO:0000256" key="8">
    <source>
        <dbReference type="ARBA" id="ARBA00022728"/>
    </source>
</evidence>
<keyword evidence="14 18" id="KW-0508">mRNA splicing</keyword>
<dbReference type="Pfam" id="PF08606">
    <property type="entry name" value="Prp19"/>
    <property type="match status" value="1"/>
</dbReference>
<evidence type="ECO:0000256" key="14">
    <source>
        <dbReference type="ARBA" id="ARBA00023187"/>
    </source>
</evidence>
<dbReference type="GO" id="GO:0070534">
    <property type="term" value="P:protein K63-linked ubiquitination"/>
    <property type="evidence" value="ECO:0007669"/>
    <property type="project" value="UniProtKB-UniRule"/>
</dbReference>
<dbReference type="GO" id="GO:0005737">
    <property type="term" value="C:cytoplasm"/>
    <property type="evidence" value="ECO:0007669"/>
    <property type="project" value="TreeGrafter"/>
</dbReference>
<dbReference type="UniPathway" id="UPA00143"/>
<dbReference type="EMBL" id="LJSK01000014">
    <property type="protein sequence ID" value="KPI89882.1"/>
    <property type="molecule type" value="Genomic_DNA"/>
</dbReference>
<dbReference type="Gene3D" id="3.30.40.10">
    <property type="entry name" value="Zinc/RING finger domain, C3HC4 (zinc finger)"/>
    <property type="match status" value="1"/>
</dbReference>
<dbReference type="InterPro" id="IPR003613">
    <property type="entry name" value="Ubox_domain"/>
</dbReference>
<dbReference type="Proteomes" id="UP000038009">
    <property type="component" value="Unassembled WGS sequence"/>
</dbReference>
<evidence type="ECO:0000256" key="18">
    <source>
        <dbReference type="RuleBase" id="RU367101"/>
    </source>
</evidence>
<dbReference type="InterPro" id="IPR013915">
    <property type="entry name" value="Prp19_cc"/>
</dbReference>
<dbReference type="VEuPathDB" id="TriTrypDB:Lsey_0014_0050"/>
<name>A0A0N1IMA9_LEPSE</name>
<reference evidence="20 21" key="1">
    <citation type="journal article" date="2015" name="PLoS Pathog.">
        <title>Leptomonas seymouri: Adaptations to the Dixenous Life Cycle Analyzed by Genome Sequencing, Transcriptome Profiling and Co-infection with Leishmania donovani.</title>
        <authorList>
            <person name="Kraeva N."/>
            <person name="Butenko A."/>
            <person name="Hlavacova J."/>
            <person name="Kostygov A."/>
            <person name="Myskova J."/>
            <person name="Grybchuk D."/>
            <person name="Lestinova T."/>
            <person name="Votypka J."/>
            <person name="Volf P."/>
            <person name="Opperdoes F."/>
            <person name="Flegontov P."/>
            <person name="Lukes J."/>
            <person name="Yurchenko V."/>
        </authorList>
    </citation>
    <scope>NUCLEOTIDE SEQUENCE [LARGE SCALE GENOMIC DNA]</scope>
    <source>
        <strain evidence="20 21">ATCC 30220</strain>
    </source>
</reference>
<evidence type="ECO:0000259" key="19">
    <source>
        <dbReference type="PROSITE" id="PS51698"/>
    </source>
</evidence>
<evidence type="ECO:0000313" key="20">
    <source>
        <dbReference type="EMBL" id="KPI89882.1"/>
    </source>
</evidence>
<dbReference type="Pfam" id="PF11789">
    <property type="entry name" value="zf-Nse"/>
    <property type="match status" value="1"/>
</dbReference>
<comment type="catalytic activity">
    <reaction evidence="18">
        <text>S-ubiquitinyl-[E2 ubiquitin-conjugating enzyme]-L-cysteine + [acceptor protein]-L-lysine = [E2 ubiquitin-conjugating enzyme]-L-cysteine + N(6)-ubiquitinyl-[acceptor protein]-L-lysine.</text>
        <dbReference type="EC" id="2.3.2.27"/>
    </reaction>
</comment>
<evidence type="ECO:0000256" key="13">
    <source>
        <dbReference type="ARBA" id="ARBA00022833"/>
    </source>
</evidence>
<gene>
    <name evidence="20" type="ORF">ABL78_0954</name>
</gene>
<dbReference type="PROSITE" id="PS50294">
    <property type="entry name" value="WD_REPEATS_REGION"/>
    <property type="match status" value="1"/>
</dbReference>
<evidence type="ECO:0000256" key="15">
    <source>
        <dbReference type="ARBA" id="ARBA00023204"/>
    </source>
</evidence>
<comment type="caution">
    <text evidence="20">The sequence shown here is derived from an EMBL/GenBank/DDBJ whole genome shotgun (WGS) entry which is preliminary data.</text>
</comment>
<dbReference type="GO" id="GO:0008270">
    <property type="term" value="F:zinc ion binding"/>
    <property type="evidence" value="ECO:0007669"/>
    <property type="project" value="UniProtKB-KW"/>
</dbReference>
<dbReference type="OrthoDB" id="687049at2759"/>
<comment type="similarity">
    <text evidence="3 18">Belongs to the WD repeat PRP19 family.</text>
</comment>
<keyword evidence="7" id="KW-0479">Metal-binding</keyword>
<dbReference type="EC" id="2.3.2.27" evidence="18"/>
<dbReference type="InterPro" id="IPR004181">
    <property type="entry name" value="Znf_MIZ"/>
</dbReference>
<keyword evidence="16 18" id="KW-0539">Nucleus</keyword>
<dbReference type="InterPro" id="IPR001680">
    <property type="entry name" value="WD40_rpt"/>
</dbReference>
<comment type="subcellular location">
    <subcellularLocation>
        <location evidence="1 18">Nucleus</location>
    </subcellularLocation>
</comment>
<keyword evidence="21" id="KW-1185">Reference proteome</keyword>
<dbReference type="FunFam" id="3.30.40.10:FF:000027">
    <property type="entry name" value="Pre-mRNA-processing factor 19, putative"/>
    <property type="match status" value="1"/>
</dbReference>
<evidence type="ECO:0000256" key="5">
    <source>
        <dbReference type="ARBA" id="ARBA00022664"/>
    </source>
</evidence>
<dbReference type="SUPFAM" id="SSF50978">
    <property type="entry name" value="WD40 repeat-like"/>
    <property type="match status" value="1"/>
</dbReference>
<evidence type="ECO:0000256" key="11">
    <source>
        <dbReference type="ARBA" id="ARBA00022771"/>
    </source>
</evidence>
<evidence type="ECO:0000256" key="3">
    <source>
        <dbReference type="ARBA" id="ARBA00006388"/>
    </source>
</evidence>
<dbReference type="GO" id="GO:0006281">
    <property type="term" value="P:DNA repair"/>
    <property type="evidence" value="ECO:0007669"/>
    <property type="project" value="UniProtKB-KW"/>
</dbReference>
<dbReference type="InterPro" id="IPR015943">
    <property type="entry name" value="WD40/YVTN_repeat-like_dom_sf"/>
</dbReference>
<dbReference type="Gene3D" id="2.130.10.10">
    <property type="entry name" value="YVTN repeat-like/Quinoprotein amine dehydrogenase"/>
    <property type="match status" value="2"/>
</dbReference>
<dbReference type="PANTHER" id="PTHR43995">
    <property type="entry name" value="PRE-MRNA-PROCESSING FACTOR 19"/>
    <property type="match status" value="1"/>
</dbReference>
<dbReference type="GO" id="GO:0061630">
    <property type="term" value="F:ubiquitin protein ligase activity"/>
    <property type="evidence" value="ECO:0007669"/>
    <property type="project" value="UniProtKB-UniRule"/>
</dbReference>
<dbReference type="InterPro" id="IPR036322">
    <property type="entry name" value="WD40_repeat_dom_sf"/>
</dbReference>
<comment type="pathway">
    <text evidence="2 18">Protein modification; protein ubiquitination.</text>
</comment>
<keyword evidence="10 18" id="KW-0227">DNA damage</keyword>
<keyword evidence="9" id="KW-0677">Repeat</keyword>
<dbReference type="PANTHER" id="PTHR43995:SF1">
    <property type="entry name" value="PRE-MRNA-PROCESSING FACTOR 19"/>
    <property type="match status" value="1"/>
</dbReference>
<evidence type="ECO:0000256" key="10">
    <source>
        <dbReference type="ARBA" id="ARBA00022763"/>
    </source>
</evidence>
<dbReference type="SUPFAM" id="SSF57850">
    <property type="entry name" value="RING/U-box"/>
    <property type="match status" value="1"/>
</dbReference>
<keyword evidence="15 18" id="KW-0234">DNA repair</keyword>
<evidence type="ECO:0000256" key="1">
    <source>
        <dbReference type="ARBA" id="ARBA00004123"/>
    </source>
</evidence>
<evidence type="ECO:0000313" key="21">
    <source>
        <dbReference type="Proteomes" id="UP000038009"/>
    </source>
</evidence>
<dbReference type="GO" id="GO:0000398">
    <property type="term" value="P:mRNA splicing, via spliceosome"/>
    <property type="evidence" value="ECO:0007669"/>
    <property type="project" value="InterPro"/>
</dbReference>
<evidence type="ECO:0000256" key="7">
    <source>
        <dbReference type="ARBA" id="ARBA00022723"/>
    </source>
</evidence>
<comment type="subunit">
    <text evidence="18">Homotetramer.</text>
</comment>
<comment type="function">
    <text evidence="18">Ubiquitin-protein ligase which is mainly involved pre-mRNA splicing and DNA repair. Required for pre-mRNA splicing as component of the spliceosome.</text>
</comment>
<proteinExistence type="inferred from homology"/>
<protein>
    <recommendedName>
        <fullName evidence="18">Pre-mRNA-processing factor 19</fullName>
        <ecNumber evidence="18">2.3.2.27</ecNumber>
    </recommendedName>
</protein>
<keyword evidence="11" id="KW-0863">Zinc-finger</keyword>
<evidence type="ECO:0000256" key="16">
    <source>
        <dbReference type="ARBA" id="ARBA00023242"/>
    </source>
</evidence>
<evidence type="ECO:0000256" key="12">
    <source>
        <dbReference type="ARBA" id="ARBA00022786"/>
    </source>
</evidence>
<keyword evidence="5 18" id="KW-0507">mRNA processing</keyword>
<dbReference type="PROSITE" id="PS50082">
    <property type="entry name" value="WD_REPEATS_2"/>
    <property type="match status" value="1"/>
</dbReference>
<evidence type="ECO:0000256" key="17">
    <source>
        <dbReference type="PROSITE-ProRule" id="PRU00221"/>
    </source>
</evidence>